<dbReference type="Gene3D" id="2.60.40.1190">
    <property type="match status" value="1"/>
</dbReference>
<dbReference type="EMBL" id="DVHN01000023">
    <property type="protein sequence ID" value="HIR87748.1"/>
    <property type="molecule type" value="Genomic_DNA"/>
</dbReference>
<sequence>MNSDYPVFILSSEKEIEQCPVFTVDEFRWNCVYHPETTGQLGYIPGKGFFLKMSCMESNPMRNQFGPNSMVYKDSAMEGFFCFSKETSSHNYMNFEMNANGSLLIQRGEGRFHRTFLSKEEVLSCNCQAEIFSDHWTVSTWIPETLIRHYYDINSFSEGFTFRCNFFKISETPEIEHYASAYPINSTEPNFHLPEFFGTAIIVPNTNTSRNYKPSEIQNN</sequence>
<comment type="caution">
    <text evidence="2">The sequence shown here is derived from an EMBL/GenBank/DDBJ whole genome shotgun (WGS) entry which is preliminary data.</text>
</comment>
<dbReference type="GO" id="GO:0030246">
    <property type="term" value="F:carbohydrate binding"/>
    <property type="evidence" value="ECO:0007669"/>
    <property type="project" value="InterPro"/>
</dbReference>
<feature type="domain" description="Carbohydrate-binding" evidence="1">
    <location>
        <begin position="17"/>
        <end position="199"/>
    </location>
</feature>
<organism evidence="2 3">
    <name type="scientific">Candidatus Fimimorpha faecalis</name>
    <dbReference type="NCBI Taxonomy" id="2840824"/>
    <lineage>
        <taxon>Bacteria</taxon>
        <taxon>Bacillati</taxon>
        <taxon>Bacillota</taxon>
        <taxon>Clostridia</taxon>
        <taxon>Eubacteriales</taxon>
        <taxon>Candidatus Fimimorpha</taxon>
    </lineage>
</organism>
<evidence type="ECO:0000259" key="1">
    <source>
        <dbReference type="Pfam" id="PF16011"/>
    </source>
</evidence>
<gene>
    <name evidence="2" type="ORF">IAC96_02235</name>
</gene>
<dbReference type="Proteomes" id="UP000824201">
    <property type="component" value="Unassembled WGS sequence"/>
</dbReference>
<accession>A0A9D1JC30</accession>
<evidence type="ECO:0000313" key="2">
    <source>
        <dbReference type="EMBL" id="HIR87748.1"/>
    </source>
</evidence>
<proteinExistence type="predicted"/>
<dbReference type="Pfam" id="PF16011">
    <property type="entry name" value="CBM9_2"/>
    <property type="match status" value="1"/>
</dbReference>
<dbReference type="GO" id="GO:0004553">
    <property type="term" value="F:hydrolase activity, hydrolyzing O-glycosyl compounds"/>
    <property type="evidence" value="ECO:0007669"/>
    <property type="project" value="InterPro"/>
</dbReference>
<dbReference type="GO" id="GO:0016052">
    <property type="term" value="P:carbohydrate catabolic process"/>
    <property type="evidence" value="ECO:0007669"/>
    <property type="project" value="InterPro"/>
</dbReference>
<dbReference type="AlphaFoldDB" id="A0A9D1JC30"/>
<reference evidence="2" key="2">
    <citation type="journal article" date="2021" name="PeerJ">
        <title>Extensive microbial diversity within the chicken gut microbiome revealed by metagenomics and culture.</title>
        <authorList>
            <person name="Gilroy R."/>
            <person name="Ravi A."/>
            <person name="Getino M."/>
            <person name="Pursley I."/>
            <person name="Horton D.L."/>
            <person name="Alikhan N.F."/>
            <person name="Baker D."/>
            <person name="Gharbi K."/>
            <person name="Hall N."/>
            <person name="Watson M."/>
            <person name="Adriaenssens E.M."/>
            <person name="Foster-Nyarko E."/>
            <person name="Jarju S."/>
            <person name="Secka A."/>
            <person name="Antonio M."/>
            <person name="Oren A."/>
            <person name="Chaudhuri R.R."/>
            <person name="La Ragione R."/>
            <person name="Hildebrand F."/>
            <person name="Pallen M.J."/>
        </authorList>
    </citation>
    <scope>NUCLEOTIDE SEQUENCE</scope>
    <source>
        <strain evidence="2">ChiW13-3771</strain>
    </source>
</reference>
<reference evidence="2" key="1">
    <citation type="submission" date="2020-10" db="EMBL/GenBank/DDBJ databases">
        <authorList>
            <person name="Gilroy R."/>
        </authorList>
    </citation>
    <scope>NUCLEOTIDE SEQUENCE</scope>
    <source>
        <strain evidence="2">ChiW13-3771</strain>
    </source>
</reference>
<name>A0A9D1JC30_9FIRM</name>
<protein>
    <recommendedName>
        <fullName evidence="1">Carbohydrate-binding domain-containing protein</fullName>
    </recommendedName>
</protein>
<evidence type="ECO:0000313" key="3">
    <source>
        <dbReference type="Proteomes" id="UP000824201"/>
    </source>
</evidence>
<dbReference type="InterPro" id="IPR010502">
    <property type="entry name" value="Carb-bd_dom_fam9"/>
</dbReference>